<dbReference type="RefSeq" id="WP_196986352.1">
    <property type="nucleotide sequence ID" value="NZ_JADWYS010000001.1"/>
</dbReference>
<dbReference type="GO" id="GO:0008236">
    <property type="term" value="F:serine-type peptidase activity"/>
    <property type="evidence" value="ECO:0007669"/>
    <property type="project" value="UniProtKB-KW"/>
</dbReference>
<reference evidence="5" key="1">
    <citation type="submission" date="2020-11" db="EMBL/GenBank/DDBJ databases">
        <title>Bacterial whole genome sequence for Caenimonas sp. DR4.4.</title>
        <authorList>
            <person name="Le V."/>
            <person name="Ko S.-R."/>
            <person name="Ahn C.-Y."/>
            <person name="Oh H.-M."/>
        </authorList>
    </citation>
    <scope>NUCLEOTIDE SEQUENCE</scope>
    <source>
        <strain evidence="5">DR4.4</strain>
    </source>
</reference>
<dbReference type="PANTHER" id="PTHR20842">
    <property type="entry name" value="PROTEASE S51 ALPHA-ASPARTYL DIPEPTIDASE"/>
    <property type="match status" value="1"/>
</dbReference>
<evidence type="ECO:0000313" key="6">
    <source>
        <dbReference type="Proteomes" id="UP000651050"/>
    </source>
</evidence>
<accession>A0A931H4U6</accession>
<organism evidence="5 6">
    <name type="scientific">Caenimonas aquaedulcis</name>
    <dbReference type="NCBI Taxonomy" id="2793270"/>
    <lineage>
        <taxon>Bacteria</taxon>
        <taxon>Pseudomonadati</taxon>
        <taxon>Pseudomonadota</taxon>
        <taxon>Betaproteobacteria</taxon>
        <taxon>Burkholderiales</taxon>
        <taxon>Comamonadaceae</taxon>
        <taxon>Caenimonas</taxon>
    </lineage>
</organism>
<dbReference type="EMBL" id="JADWYS010000001">
    <property type="protein sequence ID" value="MBG9388493.1"/>
    <property type="molecule type" value="Genomic_DNA"/>
</dbReference>
<evidence type="ECO:0000256" key="3">
    <source>
        <dbReference type="ARBA" id="ARBA00022801"/>
    </source>
</evidence>
<gene>
    <name evidence="5" type="ORF">I5803_10705</name>
</gene>
<keyword evidence="6" id="KW-1185">Reference proteome</keyword>
<protein>
    <submittedName>
        <fullName evidence="5">Peptidase E</fullName>
    </submittedName>
</protein>
<dbReference type="Pfam" id="PF03575">
    <property type="entry name" value="Peptidase_S51"/>
    <property type="match status" value="1"/>
</dbReference>
<dbReference type="SUPFAM" id="SSF52317">
    <property type="entry name" value="Class I glutamine amidotransferase-like"/>
    <property type="match status" value="1"/>
</dbReference>
<evidence type="ECO:0000256" key="2">
    <source>
        <dbReference type="ARBA" id="ARBA00022670"/>
    </source>
</evidence>
<dbReference type="InterPro" id="IPR005320">
    <property type="entry name" value="Peptidase_S51"/>
</dbReference>
<dbReference type="Proteomes" id="UP000651050">
    <property type="component" value="Unassembled WGS sequence"/>
</dbReference>
<keyword evidence="3" id="KW-0378">Hydrolase</keyword>
<keyword evidence="4" id="KW-0720">Serine protease</keyword>
<dbReference type="GO" id="GO:0006508">
    <property type="term" value="P:proteolysis"/>
    <property type="evidence" value="ECO:0007669"/>
    <property type="project" value="UniProtKB-KW"/>
</dbReference>
<sequence length="226" mass="24537">MSQELVAIGGGGFLMEDLSGLQERYLLTLLRRRATRPRALFLGTASGDGERAQLRFMKLFTALGCEPSTLPFFPYEMKRDYGQAVRDADLVYVGGGNTVAMVAVWREFGFDADLHAAWQDGTLLCGISAGANCWFERYITDSVPGGGTREGLGWVPGTFCPHLDSEPWRQPLLEQAGPPAYGAPDGVMVRFAGGRFVEAVTSREGRQAVRKSDGPAQALDTRLLAA</sequence>
<keyword evidence="2" id="KW-0645">Protease</keyword>
<dbReference type="CDD" id="cd03146">
    <property type="entry name" value="GAT1_Peptidase_E"/>
    <property type="match status" value="1"/>
</dbReference>
<evidence type="ECO:0000256" key="1">
    <source>
        <dbReference type="ARBA" id="ARBA00006534"/>
    </source>
</evidence>
<dbReference type="AlphaFoldDB" id="A0A931H4U6"/>
<proteinExistence type="inferred from homology"/>
<evidence type="ECO:0000313" key="5">
    <source>
        <dbReference type="EMBL" id="MBG9388493.1"/>
    </source>
</evidence>
<comment type="caution">
    <text evidence="5">The sequence shown here is derived from an EMBL/GenBank/DDBJ whole genome shotgun (WGS) entry which is preliminary data.</text>
</comment>
<comment type="similarity">
    <text evidence="1">Belongs to the peptidase S51 family.</text>
</comment>
<dbReference type="PANTHER" id="PTHR20842:SF0">
    <property type="entry name" value="ALPHA-ASPARTYL DIPEPTIDASE"/>
    <property type="match status" value="1"/>
</dbReference>
<dbReference type="InterPro" id="IPR029062">
    <property type="entry name" value="Class_I_gatase-like"/>
</dbReference>
<dbReference type="Gene3D" id="3.40.50.880">
    <property type="match status" value="1"/>
</dbReference>
<evidence type="ECO:0000256" key="4">
    <source>
        <dbReference type="ARBA" id="ARBA00022825"/>
    </source>
</evidence>
<name>A0A931H4U6_9BURK</name>